<dbReference type="PANTHER" id="PTHR30269">
    <property type="entry name" value="TRANSMEMBRANE PROTEIN YFCA"/>
    <property type="match status" value="1"/>
</dbReference>
<keyword evidence="3" id="KW-0813">Transport</keyword>
<evidence type="ECO:0000256" key="5">
    <source>
        <dbReference type="ARBA" id="ARBA00022692"/>
    </source>
</evidence>
<keyword evidence="5 8" id="KW-0812">Transmembrane</keyword>
<reference evidence="9 10" key="1">
    <citation type="journal article" date="2015" name="Int. J. Syst. Evol. Microbiol.">
        <title>Description of Sphingopyxis fribergensis sp. nov. - a soil bacterium with the ability to degrade styrene and phenylacetic acid.</title>
        <authorList>
            <person name="Oelschlagel M."/>
            <person name="Ruckert C."/>
            <person name="Kalinowski J."/>
            <person name="Schmidt G."/>
            <person name="Schlomann M."/>
            <person name="Tischler D."/>
        </authorList>
    </citation>
    <scope>NUCLEOTIDE SEQUENCE [LARGE SCALE GENOMIC DNA]</scope>
    <source>
        <strain evidence="9 10">Kp5.2</strain>
    </source>
</reference>
<comment type="similarity">
    <text evidence="2 8">Belongs to the 4-toluene sulfonate uptake permease (TSUP) (TC 2.A.102) family.</text>
</comment>
<dbReference type="AlphaFoldDB" id="A0A0A7PFD2"/>
<dbReference type="InterPro" id="IPR052017">
    <property type="entry name" value="TSUP"/>
</dbReference>
<dbReference type="HOGENOM" id="CLU_054750_1_0_5"/>
<dbReference type="OrthoDB" id="7345770at2"/>
<protein>
    <recommendedName>
        <fullName evidence="8">Probable membrane transporter protein</fullName>
    </recommendedName>
</protein>
<dbReference type="PANTHER" id="PTHR30269:SF37">
    <property type="entry name" value="MEMBRANE TRANSPORTER PROTEIN"/>
    <property type="match status" value="1"/>
</dbReference>
<feature type="transmembrane region" description="Helical" evidence="8">
    <location>
        <begin position="105"/>
        <end position="124"/>
    </location>
</feature>
<dbReference type="Pfam" id="PF01925">
    <property type="entry name" value="TauE"/>
    <property type="match status" value="1"/>
</dbReference>
<evidence type="ECO:0000313" key="9">
    <source>
        <dbReference type="EMBL" id="AJA07958.1"/>
    </source>
</evidence>
<feature type="transmembrane region" description="Helical" evidence="8">
    <location>
        <begin position="81"/>
        <end position="99"/>
    </location>
</feature>
<feature type="transmembrane region" description="Helical" evidence="8">
    <location>
        <begin position="231"/>
        <end position="252"/>
    </location>
</feature>
<dbReference type="InterPro" id="IPR002781">
    <property type="entry name" value="TM_pro_TauE-like"/>
</dbReference>
<gene>
    <name evidence="9" type="ORF">SKP52_05155</name>
</gene>
<dbReference type="GO" id="GO:0005886">
    <property type="term" value="C:plasma membrane"/>
    <property type="evidence" value="ECO:0007669"/>
    <property type="project" value="UniProtKB-SubCell"/>
</dbReference>
<dbReference type="STRING" id="1515612.SKP52_05155"/>
<keyword evidence="7 8" id="KW-0472">Membrane</keyword>
<evidence type="ECO:0000256" key="6">
    <source>
        <dbReference type="ARBA" id="ARBA00022989"/>
    </source>
</evidence>
<evidence type="ECO:0000256" key="3">
    <source>
        <dbReference type="ARBA" id="ARBA00022448"/>
    </source>
</evidence>
<dbReference type="KEGG" id="sphk:SKP52_05155"/>
<keyword evidence="6 8" id="KW-1133">Transmembrane helix</keyword>
<dbReference type="EMBL" id="CP009122">
    <property type="protein sequence ID" value="AJA07958.1"/>
    <property type="molecule type" value="Genomic_DNA"/>
</dbReference>
<dbReference type="Proteomes" id="UP000030907">
    <property type="component" value="Chromosome"/>
</dbReference>
<accession>A0A0A7PFD2</accession>
<feature type="transmembrane region" description="Helical" evidence="8">
    <location>
        <begin position="34"/>
        <end position="60"/>
    </location>
</feature>
<feature type="transmembrane region" description="Helical" evidence="8">
    <location>
        <begin position="136"/>
        <end position="155"/>
    </location>
</feature>
<keyword evidence="10" id="KW-1185">Reference proteome</keyword>
<organism evidence="9 10">
    <name type="scientific">Sphingopyxis fribergensis</name>
    <dbReference type="NCBI Taxonomy" id="1515612"/>
    <lineage>
        <taxon>Bacteria</taxon>
        <taxon>Pseudomonadati</taxon>
        <taxon>Pseudomonadota</taxon>
        <taxon>Alphaproteobacteria</taxon>
        <taxon>Sphingomonadales</taxon>
        <taxon>Sphingomonadaceae</taxon>
        <taxon>Sphingopyxis</taxon>
    </lineage>
</organism>
<evidence type="ECO:0000256" key="8">
    <source>
        <dbReference type="RuleBase" id="RU363041"/>
    </source>
</evidence>
<evidence type="ECO:0000256" key="7">
    <source>
        <dbReference type="ARBA" id="ARBA00023136"/>
    </source>
</evidence>
<evidence type="ECO:0000256" key="4">
    <source>
        <dbReference type="ARBA" id="ARBA00022475"/>
    </source>
</evidence>
<evidence type="ECO:0000256" key="2">
    <source>
        <dbReference type="ARBA" id="ARBA00009142"/>
    </source>
</evidence>
<dbReference type="RefSeq" id="WP_039572436.1">
    <property type="nucleotide sequence ID" value="NZ_CP009122.1"/>
</dbReference>
<feature type="transmembrane region" description="Helical" evidence="8">
    <location>
        <begin position="175"/>
        <end position="195"/>
    </location>
</feature>
<evidence type="ECO:0000256" key="1">
    <source>
        <dbReference type="ARBA" id="ARBA00004651"/>
    </source>
</evidence>
<proteinExistence type="inferred from homology"/>
<evidence type="ECO:0000313" key="10">
    <source>
        <dbReference type="Proteomes" id="UP000030907"/>
    </source>
</evidence>
<feature type="transmembrane region" description="Helical" evidence="8">
    <location>
        <begin position="202"/>
        <end position="219"/>
    </location>
</feature>
<keyword evidence="4 8" id="KW-1003">Cell membrane</keyword>
<name>A0A0A7PFD2_9SPHN</name>
<comment type="subcellular location">
    <subcellularLocation>
        <location evidence="1 8">Cell membrane</location>
        <topology evidence="1 8">Multi-pass membrane protein</topology>
    </subcellularLocation>
</comment>
<sequence>MTSLSQLVGIAPLTLAGAAAMTFGAAYVRGLTGFGMAIILVPLLGLIIAPGEAVVLGILLQLLIGPVGLKVIMADADRSTAMPIALLAMLATPAGMFALDAATPDVARLLITLIAVGAFVAVLLPKQPEGHRPGRIAIAGTGITSGILTGFAAMPGPPVVPFYLRRHLEPKVARASMMLIFFATAIAGTLAALWVGIATWRLFILALVLFPPMWLGNRIGGRHFGSVAPHVWQAMVAVVLGVAAVSAVVRILT</sequence>